<organism evidence="1 2">
    <name type="scientific">Paramecium tetraurelia</name>
    <dbReference type="NCBI Taxonomy" id="5888"/>
    <lineage>
        <taxon>Eukaryota</taxon>
        <taxon>Sar</taxon>
        <taxon>Alveolata</taxon>
        <taxon>Ciliophora</taxon>
        <taxon>Intramacronucleata</taxon>
        <taxon>Oligohymenophorea</taxon>
        <taxon>Peniculida</taxon>
        <taxon>Parameciidae</taxon>
        <taxon>Paramecium</taxon>
    </lineage>
</organism>
<evidence type="ECO:0000313" key="1">
    <source>
        <dbReference type="EMBL" id="CAK82955.1"/>
    </source>
</evidence>
<dbReference type="HOGENOM" id="CLU_2927561_0_0_1"/>
<accession>A0DIT8</accession>
<reference evidence="1 2" key="1">
    <citation type="journal article" date="2006" name="Nature">
        <title>Global trends of whole-genome duplications revealed by the ciliate Paramecium tetraurelia.</title>
        <authorList>
            <consortium name="Genoscope"/>
            <person name="Aury J.-M."/>
            <person name="Jaillon O."/>
            <person name="Duret L."/>
            <person name="Noel B."/>
            <person name="Jubin C."/>
            <person name="Porcel B.M."/>
            <person name="Segurens B."/>
            <person name="Daubin V."/>
            <person name="Anthouard V."/>
            <person name="Aiach N."/>
            <person name="Arnaiz O."/>
            <person name="Billaut A."/>
            <person name="Beisson J."/>
            <person name="Blanc I."/>
            <person name="Bouhouche K."/>
            <person name="Camara F."/>
            <person name="Duharcourt S."/>
            <person name="Guigo R."/>
            <person name="Gogendeau D."/>
            <person name="Katinka M."/>
            <person name="Keller A.-M."/>
            <person name="Kissmehl R."/>
            <person name="Klotz C."/>
            <person name="Koll F."/>
            <person name="Le Moue A."/>
            <person name="Lepere C."/>
            <person name="Malinsky S."/>
            <person name="Nowacki M."/>
            <person name="Nowak J.K."/>
            <person name="Plattner H."/>
            <person name="Poulain J."/>
            <person name="Ruiz F."/>
            <person name="Serrano V."/>
            <person name="Zagulski M."/>
            <person name="Dessen P."/>
            <person name="Betermier M."/>
            <person name="Weissenbach J."/>
            <person name="Scarpelli C."/>
            <person name="Schachter V."/>
            <person name="Sperling L."/>
            <person name="Meyer E."/>
            <person name="Cohen J."/>
            <person name="Wincker P."/>
        </authorList>
    </citation>
    <scope>NUCLEOTIDE SEQUENCE [LARGE SCALE GENOMIC DNA]</scope>
    <source>
        <strain evidence="1 2">Stock d4-2</strain>
    </source>
</reference>
<dbReference type="GeneID" id="5036137"/>
<evidence type="ECO:0000313" key="2">
    <source>
        <dbReference type="Proteomes" id="UP000000600"/>
    </source>
</evidence>
<gene>
    <name evidence="1" type="ORF">GSPATT00017312001</name>
</gene>
<sequence length="61" mass="7166">METFNPVETSKMILKKCNVVKDKNPKVPILHQGSGHLISTMDKSIQDVYRELYHVDFKRYD</sequence>
<dbReference type="AlphaFoldDB" id="A0DIT8"/>
<dbReference type="EMBL" id="CT868452">
    <property type="protein sequence ID" value="CAK82955.1"/>
    <property type="molecule type" value="Genomic_DNA"/>
</dbReference>
<dbReference type="InParanoid" id="A0DIT8"/>
<dbReference type="Proteomes" id="UP000000600">
    <property type="component" value="Unassembled WGS sequence"/>
</dbReference>
<keyword evidence="2" id="KW-1185">Reference proteome</keyword>
<dbReference type="RefSeq" id="XP_001450352.1">
    <property type="nucleotide sequence ID" value="XM_001450315.1"/>
</dbReference>
<name>A0DIT8_PARTE</name>
<dbReference type="KEGG" id="ptm:GSPATT00017312001"/>
<protein>
    <submittedName>
        <fullName evidence="1">Uncharacterized protein</fullName>
    </submittedName>
</protein>
<proteinExistence type="predicted"/>